<keyword evidence="2" id="KW-0677">Repeat</keyword>
<dbReference type="InterPro" id="IPR002178">
    <property type="entry name" value="PTS_EIIA_type-2_dom"/>
</dbReference>
<dbReference type="SUPFAM" id="SSF52794">
    <property type="entry name" value="PTS system IIB component-like"/>
    <property type="match status" value="1"/>
</dbReference>
<dbReference type="GO" id="GO:0008982">
    <property type="term" value="F:protein-N(PI)-phosphohistidine-sugar phosphotransferase activity"/>
    <property type="evidence" value="ECO:0007669"/>
    <property type="project" value="InterPro"/>
</dbReference>
<evidence type="ECO:0000259" key="6">
    <source>
        <dbReference type="PROSITE" id="PS51094"/>
    </source>
</evidence>
<dbReference type="Pfam" id="PF05043">
    <property type="entry name" value="Mga"/>
    <property type="match status" value="1"/>
</dbReference>
<dbReference type="OrthoDB" id="369398at2"/>
<keyword evidence="10" id="KW-1185">Reference proteome</keyword>
<keyword evidence="4" id="KW-0010">Activator</keyword>
<evidence type="ECO:0000256" key="2">
    <source>
        <dbReference type="ARBA" id="ARBA00022737"/>
    </source>
</evidence>
<feature type="domain" description="PRD" evidence="8">
    <location>
        <begin position="289"/>
        <end position="396"/>
    </location>
</feature>
<evidence type="ECO:0000256" key="1">
    <source>
        <dbReference type="ARBA" id="ARBA00022679"/>
    </source>
</evidence>
<evidence type="ECO:0000313" key="9">
    <source>
        <dbReference type="EMBL" id="EOL48885.1"/>
    </source>
</evidence>
<proteinExistence type="predicted"/>
<feature type="domain" description="PTS EIIA type-2" evidence="6">
    <location>
        <begin position="544"/>
        <end position="686"/>
    </location>
</feature>
<dbReference type="CDD" id="cd00211">
    <property type="entry name" value="PTS_IIA_fru"/>
    <property type="match status" value="1"/>
</dbReference>
<comment type="caution">
    <text evidence="9">The sequence shown here is derived from an EMBL/GenBank/DDBJ whole genome shotgun (WGS) entry which is preliminary data.</text>
</comment>
<evidence type="ECO:0000313" key="10">
    <source>
        <dbReference type="Proteomes" id="UP000013785"/>
    </source>
</evidence>
<dbReference type="PANTHER" id="PTHR30185">
    <property type="entry name" value="CRYPTIC BETA-GLUCOSIDE BGL OPERON ANTITERMINATOR"/>
    <property type="match status" value="1"/>
</dbReference>
<evidence type="ECO:0000256" key="5">
    <source>
        <dbReference type="ARBA" id="ARBA00023163"/>
    </source>
</evidence>
<dbReference type="PROSITE" id="PS51099">
    <property type="entry name" value="PTS_EIIB_TYPE_2"/>
    <property type="match status" value="1"/>
</dbReference>
<dbReference type="GO" id="GO:0009401">
    <property type="term" value="P:phosphoenolpyruvate-dependent sugar phosphotransferase system"/>
    <property type="evidence" value="ECO:0007669"/>
    <property type="project" value="InterPro"/>
</dbReference>
<evidence type="ECO:0008006" key="11">
    <source>
        <dbReference type="Google" id="ProtNLM"/>
    </source>
</evidence>
<dbReference type="GO" id="GO:0006355">
    <property type="term" value="P:regulation of DNA-templated transcription"/>
    <property type="evidence" value="ECO:0007669"/>
    <property type="project" value="InterPro"/>
</dbReference>
<dbReference type="STRING" id="154621.RV11_GL000840"/>
<dbReference type="RefSeq" id="WP_010767111.1">
    <property type="nucleotide sequence ID" value="NZ_ASWE01000004.1"/>
</dbReference>
<dbReference type="Proteomes" id="UP000013785">
    <property type="component" value="Unassembled WGS sequence"/>
</dbReference>
<keyword evidence="5" id="KW-0804">Transcription</keyword>
<dbReference type="SUPFAM" id="SSF55804">
    <property type="entry name" value="Phoshotransferase/anion transport protein"/>
    <property type="match status" value="1"/>
</dbReference>
<evidence type="ECO:0000256" key="3">
    <source>
        <dbReference type="ARBA" id="ARBA00023015"/>
    </source>
</evidence>
<dbReference type="Gene3D" id="1.10.1790.10">
    <property type="entry name" value="PRD domain"/>
    <property type="match status" value="1"/>
</dbReference>
<dbReference type="eggNOG" id="COG1762">
    <property type="taxonomic scope" value="Bacteria"/>
</dbReference>
<dbReference type="Pfam" id="PF00874">
    <property type="entry name" value="PRD"/>
    <property type="match status" value="1"/>
</dbReference>
<dbReference type="PATRIC" id="fig|1158610.3.peg.412"/>
<dbReference type="InterPro" id="IPR007737">
    <property type="entry name" value="Mga_HTH"/>
</dbReference>
<feature type="domain" description="PTS EIIB type-2" evidence="7">
    <location>
        <begin position="401"/>
        <end position="489"/>
    </location>
</feature>
<dbReference type="Pfam" id="PF00359">
    <property type="entry name" value="PTS_EIIA_2"/>
    <property type="match status" value="1"/>
</dbReference>
<dbReference type="PROSITE" id="PS51372">
    <property type="entry name" value="PRD_2"/>
    <property type="match status" value="1"/>
</dbReference>
<dbReference type="SUPFAM" id="SSF63520">
    <property type="entry name" value="PTS-regulatory domain, PRD"/>
    <property type="match status" value="1"/>
</dbReference>
<reference evidence="9 10" key="1">
    <citation type="submission" date="2013-02" db="EMBL/GenBank/DDBJ databases">
        <title>The Genome Sequence of Enterococcus phoeniculicola BAA-412.</title>
        <authorList>
            <consortium name="The Broad Institute Genome Sequencing Platform"/>
            <consortium name="The Broad Institute Genome Sequencing Center for Infectious Disease"/>
            <person name="Earl A.M."/>
            <person name="Gilmore M.S."/>
            <person name="Lebreton F."/>
            <person name="Walker B."/>
            <person name="Young S.K."/>
            <person name="Zeng Q."/>
            <person name="Gargeya S."/>
            <person name="Fitzgerald M."/>
            <person name="Haas B."/>
            <person name="Abouelleil A."/>
            <person name="Alvarado L."/>
            <person name="Arachchi H.M."/>
            <person name="Berlin A.M."/>
            <person name="Chapman S.B."/>
            <person name="Dewar J."/>
            <person name="Goldberg J."/>
            <person name="Griggs A."/>
            <person name="Gujja S."/>
            <person name="Hansen M."/>
            <person name="Howarth C."/>
            <person name="Imamovic A."/>
            <person name="Larimer J."/>
            <person name="McCowan C."/>
            <person name="Murphy C."/>
            <person name="Neiman D."/>
            <person name="Pearson M."/>
            <person name="Priest M."/>
            <person name="Roberts A."/>
            <person name="Saif S."/>
            <person name="Shea T."/>
            <person name="Sisk P."/>
            <person name="Sykes S."/>
            <person name="Wortman J."/>
            <person name="Nusbaum C."/>
            <person name="Birren B."/>
        </authorList>
    </citation>
    <scope>NUCLEOTIDE SEQUENCE [LARGE SCALE GENOMIC DNA]</scope>
    <source>
        <strain evidence="9 10">ATCC BAA-412</strain>
    </source>
</reference>
<dbReference type="InterPro" id="IPR050661">
    <property type="entry name" value="BglG_antiterminators"/>
</dbReference>
<dbReference type="EMBL" id="AJAT01000007">
    <property type="protein sequence ID" value="EOL48885.1"/>
    <property type="molecule type" value="Genomic_DNA"/>
</dbReference>
<accession>R3X4B1</accession>
<dbReference type="InterPro" id="IPR016152">
    <property type="entry name" value="PTrfase/Anion_transptr"/>
</dbReference>
<keyword evidence="1" id="KW-0808">Transferase</keyword>
<dbReference type="InterPro" id="IPR036634">
    <property type="entry name" value="PRD_sf"/>
</dbReference>
<dbReference type="HOGENOM" id="CLU_013442_1_1_9"/>
<gene>
    <name evidence="9" type="ORF">UC3_00436</name>
</gene>
<name>R3X4B1_9ENTE</name>
<evidence type="ECO:0000259" key="8">
    <source>
        <dbReference type="PROSITE" id="PS51372"/>
    </source>
</evidence>
<dbReference type="PANTHER" id="PTHR30185:SF18">
    <property type="entry name" value="TRANSCRIPTIONAL REGULATOR MTLR"/>
    <property type="match status" value="1"/>
</dbReference>
<dbReference type="InterPro" id="IPR013011">
    <property type="entry name" value="PTS_EIIB_2"/>
</dbReference>
<dbReference type="AlphaFoldDB" id="R3X4B1"/>
<evidence type="ECO:0000259" key="7">
    <source>
        <dbReference type="PROSITE" id="PS51099"/>
    </source>
</evidence>
<dbReference type="Gene3D" id="3.40.930.10">
    <property type="entry name" value="Mannitol-specific EII, Chain A"/>
    <property type="match status" value="1"/>
</dbReference>
<protein>
    <recommendedName>
        <fullName evidence="11">PTS system EIIA component</fullName>
    </recommendedName>
</protein>
<dbReference type="InterPro" id="IPR011608">
    <property type="entry name" value="PRD"/>
</dbReference>
<dbReference type="PROSITE" id="PS51094">
    <property type="entry name" value="PTS_EIIA_TYPE_2"/>
    <property type="match status" value="1"/>
</dbReference>
<evidence type="ECO:0000256" key="4">
    <source>
        <dbReference type="ARBA" id="ARBA00023159"/>
    </source>
</evidence>
<dbReference type="CDD" id="cd05568">
    <property type="entry name" value="PTS_IIB_bgl_like"/>
    <property type="match status" value="1"/>
</dbReference>
<keyword evidence="3" id="KW-0805">Transcription regulation</keyword>
<sequence>MKDRTLSILKSFVPSSNPIASTVIEERFQISARTLRNELREINQVLVEADFPEIKTIRKKGYALELSYKERMALSDWTNRFSPQDYLERNSRIFDLILSFSLDNKVTLLYKKEEEYQISKSTMDEDMRRIRHELDHFGIEVLSLAKQGIILRGAERTTRTMIYEVINKYAGVIGFSGNAEKSTNRKILNNHLPDNMIQILGQIYDETMSSREELYRNQLLVFTAVWVCRMQRQDFISGSSWQSDGHTNESQNFIDRVCRFYQLTPTETESNYIQFMLDTFNSRDMQNSLDWMKAQLLSIQLIQFVEEETKIPFSKKEEILQEGLFKHVAGLINRVKSNIQIVNPLKNNIKTNYANIYRAIEKFSINIEQFSGRLSEDEIAFLTIHFSTSVSTINQDTHYYYRAIVVCNHGLATGKLLAENLKELFDIEVLAVLSSREIDLIGKLDVDLVFSTVELDYPNKPVLILEPIIKDASKQAIFDFLKKHQRYQRLMNKEDSTQLFYSLVSIIERSEGRVTEGIYKEIETLFDKNSLVINKKEIQPMLDSVLKDSNILLQQKVANWEESIQRVSEPLLKESVIEERYVEAMIDSVKKYGAYIVIGKHLALAHARPEDGVNKLGISVATLAEPIVFGNEDNDPVKIIFCLAAVDSYSHLTIMRKLIELVNDEEKIEQLCVETEMTKFKEILFN</sequence>
<dbReference type="eggNOG" id="COG3711">
    <property type="taxonomic scope" value="Bacteria"/>
</dbReference>
<organism evidence="9 10">
    <name type="scientific">Enterococcus phoeniculicola ATCC BAA-412</name>
    <dbReference type="NCBI Taxonomy" id="1158610"/>
    <lineage>
        <taxon>Bacteria</taxon>
        <taxon>Bacillati</taxon>
        <taxon>Bacillota</taxon>
        <taxon>Bacilli</taxon>
        <taxon>Lactobacillales</taxon>
        <taxon>Enterococcaceae</taxon>
        <taxon>Enterococcus</taxon>
    </lineage>
</organism>
<dbReference type="InterPro" id="IPR036095">
    <property type="entry name" value="PTS_EIIB-like_sf"/>
</dbReference>